<keyword evidence="2" id="KW-0472">Membrane</keyword>
<feature type="region of interest" description="Disordered" evidence="1">
    <location>
        <begin position="108"/>
        <end position="138"/>
    </location>
</feature>
<proteinExistence type="predicted"/>
<dbReference type="EMBL" id="CAEZYQ010000010">
    <property type="protein sequence ID" value="CAB4743345.1"/>
    <property type="molecule type" value="Genomic_DNA"/>
</dbReference>
<evidence type="ECO:0000256" key="1">
    <source>
        <dbReference type="SAM" id="MobiDB-lite"/>
    </source>
</evidence>
<evidence type="ECO:0000256" key="2">
    <source>
        <dbReference type="SAM" id="Phobius"/>
    </source>
</evidence>
<feature type="transmembrane region" description="Helical" evidence="2">
    <location>
        <begin position="30"/>
        <end position="49"/>
    </location>
</feature>
<dbReference type="AlphaFoldDB" id="A0A6J6T8Y0"/>
<organism evidence="3">
    <name type="scientific">freshwater metagenome</name>
    <dbReference type="NCBI Taxonomy" id="449393"/>
    <lineage>
        <taxon>unclassified sequences</taxon>
        <taxon>metagenomes</taxon>
        <taxon>ecological metagenomes</taxon>
    </lineage>
</organism>
<feature type="transmembrane region" description="Helical" evidence="2">
    <location>
        <begin position="79"/>
        <end position="97"/>
    </location>
</feature>
<gene>
    <name evidence="3" type="ORF">UFOPK2761_01478</name>
</gene>
<sequence length="138" mass="13958">MRESTIVVIAGAVGGLLWLVRWVADVDALLWPGAVLLSVVVLAAGASLVRPVVLRVVVGLCVVALAWSLAAVVGVQDSLVVGGIVGAVVALGCLAVLPRTLRGRAGTEASAVPAADAVASPAPTGPRRRAERRSRSAR</sequence>
<evidence type="ECO:0000313" key="3">
    <source>
        <dbReference type="EMBL" id="CAB4743345.1"/>
    </source>
</evidence>
<feature type="transmembrane region" description="Helical" evidence="2">
    <location>
        <begin position="7"/>
        <end position="24"/>
    </location>
</feature>
<feature type="compositionally biased region" description="Low complexity" evidence="1">
    <location>
        <begin position="109"/>
        <end position="122"/>
    </location>
</feature>
<keyword evidence="2" id="KW-1133">Transmembrane helix</keyword>
<name>A0A6J6T8Y0_9ZZZZ</name>
<accession>A0A6J6T8Y0</accession>
<keyword evidence="2" id="KW-0812">Transmembrane</keyword>
<reference evidence="3" key="1">
    <citation type="submission" date="2020-05" db="EMBL/GenBank/DDBJ databases">
        <authorList>
            <person name="Chiriac C."/>
            <person name="Salcher M."/>
            <person name="Ghai R."/>
            <person name="Kavagutti S V."/>
        </authorList>
    </citation>
    <scope>NUCLEOTIDE SEQUENCE</scope>
</reference>
<feature type="transmembrane region" description="Helical" evidence="2">
    <location>
        <begin position="56"/>
        <end position="73"/>
    </location>
</feature>
<protein>
    <submittedName>
        <fullName evidence="3">Unannotated protein</fullName>
    </submittedName>
</protein>
<feature type="compositionally biased region" description="Basic residues" evidence="1">
    <location>
        <begin position="126"/>
        <end position="138"/>
    </location>
</feature>